<evidence type="ECO:0000313" key="2">
    <source>
        <dbReference type="EMBL" id="JAG10686.1"/>
    </source>
</evidence>
<evidence type="ECO:0000259" key="1">
    <source>
        <dbReference type="Pfam" id="PF03372"/>
    </source>
</evidence>
<keyword evidence="2" id="KW-0808">Transferase</keyword>
<dbReference type="SUPFAM" id="SSF56219">
    <property type="entry name" value="DNase I-like"/>
    <property type="match status" value="1"/>
</dbReference>
<feature type="domain" description="Endonuclease/exonuclease/phosphatase" evidence="1">
    <location>
        <begin position="74"/>
        <end position="259"/>
    </location>
</feature>
<reference evidence="2" key="2">
    <citation type="submission" date="2014-07" db="EMBL/GenBank/DDBJ databases">
        <authorList>
            <person name="Hull J."/>
        </authorList>
    </citation>
    <scope>NUCLEOTIDE SEQUENCE</scope>
</reference>
<feature type="non-terminal residue" evidence="2">
    <location>
        <position position="274"/>
    </location>
</feature>
<accession>A0A0A9WTF9</accession>
<keyword evidence="2" id="KW-0548">Nucleotidyltransferase</keyword>
<dbReference type="Pfam" id="PF03372">
    <property type="entry name" value="Exo_endo_phos"/>
    <property type="match status" value="1"/>
</dbReference>
<dbReference type="InterPro" id="IPR036691">
    <property type="entry name" value="Endo/exonu/phosph_ase_sf"/>
</dbReference>
<dbReference type="Gene3D" id="3.60.10.10">
    <property type="entry name" value="Endonuclease/exonuclease/phosphatase"/>
    <property type="match status" value="1"/>
</dbReference>
<dbReference type="EMBL" id="GBHO01032918">
    <property type="protein sequence ID" value="JAG10686.1"/>
    <property type="molecule type" value="Transcribed_RNA"/>
</dbReference>
<reference evidence="2" key="1">
    <citation type="journal article" date="2014" name="PLoS ONE">
        <title>Transcriptome-Based Identification of ABC Transporters in the Western Tarnished Plant Bug Lygus hesperus.</title>
        <authorList>
            <person name="Hull J.J."/>
            <person name="Chaney K."/>
            <person name="Geib S.M."/>
            <person name="Fabrick J.A."/>
            <person name="Brent C.S."/>
            <person name="Walsh D."/>
            <person name="Lavine L.C."/>
        </authorList>
    </citation>
    <scope>NUCLEOTIDE SEQUENCE</scope>
</reference>
<dbReference type="InterPro" id="IPR005135">
    <property type="entry name" value="Endo/exonuclease/phosphatase"/>
</dbReference>
<dbReference type="GO" id="GO:0003964">
    <property type="term" value="F:RNA-directed DNA polymerase activity"/>
    <property type="evidence" value="ECO:0007669"/>
    <property type="project" value="UniProtKB-KW"/>
</dbReference>
<name>A0A0A9WTF9_LYGHE</name>
<organism evidence="2">
    <name type="scientific">Lygus hesperus</name>
    <name type="common">Western plant bug</name>
    <dbReference type="NCBI Taxonomy" id="30085"/>
    <lineage>
        <taxon>Eukaryota</taxon>
        <taxon>Metazoa</taxon>
        <taxon>Ecdysozoa</taxon>
        <taxon>Arthropoda</taxon>
        <taxon>Hexapoda</taxon>
        <taxon>Insecta</taxon>
        <taxon>Pterygota</taxon>
        <taxon>Neoptera</taxon>
        <taxon>Paraneoptera</taxon>
        <taxon>Hemiptera</taxon>
        <taxon>Heteroptera</taxon>
        <taxon>Panheteroptera</taxon>
        <taxon>Cimicomorpha</taxon>
        <taxon>Miridae</taxon>
        <taxon>Mirini</taxon>
        <taxon>Lygus</taxon>
    </lineage>
</organism>
<dbReference type="PANTHER" id="PTHR33776">
    <property type="entry name" value="ENDO/EXONUCLEASE/PHOSPHATASE DOMAIN-CONTAINING PROTEIN"/>
    <property type="match status" value="1"/>
</dbReference>
<sequence length="274" mass="30929">MMEDDLFSALPRDLSICSSNDSDSDIDLDQSMVDIVCSKYSIIAFSHRFSRRYLTYAHFNAQSLEPHIEDLKFYVSEANLTAIGISETWLKSTIPSKLVEIAGYRLLRNDRFSRRGGGVAIYLKSEIKFKTILESERNSLIEFLFIEIQTLGHKILLGVVYRPPRNEINILELEPVLSDLVYKYEQVVIMGDFNLNRAYNPKGFKDFQRMTSAVSLNLIDSGPTHITATSASTIDLCLVKDSDTVAGFDQFRVPGISAHDCLIVSLKCPPIRSN</sequence>
<proteinExistence type="predicted"/>
<dbReference type="AlphaFoldDB" id="A0A0A9WTF9"/>
<keyword evidence="2" id="KW-0695">RNA-directed DNA polymerase</keyword>
<dbReference type="PANTHER" id="PTHR33776:SF4">
    <property type="entry name" value="ENDONUCLEASE_EXONUCLEASE_PHOSPHATASE DOMAIN-CONTAINING PROTEIN"/>
    <property type="match status" value="1"/>
</dbReference>
<gene>
    <name evidence="2" type="primary">pol_169</name>
    <name evidence="2" type="ORF">CM83_4775</name>
</gene>
<protein>
    <submittedName>
        <fullName evidence="2">RNA-directed DNA polymerase from mobile element jockey</fullName>
    </submittedName>
</protein>